<protein>
    <submittedName>
        <fullName evidence="1">Uncharacterized protein</fullName>
    </submittedName>
</protein>
<dbReference type="Proteomes" id="UP000325902">
    <property type="component" value="Unassembled WGS sequence"/>
</dbReference>
<reference evidence="1 2" key="1">
    <citation type="journal article" date="2019" name="Sci. Rep.">
        <title>A multi-omics analysis of the grapevine pathogen Lasiodiplodia theobromae reveals that temperature affects the expression of virulence- and pathogenicity-related genes.</title>
        <authorList>
            <person name="Felix C."/>
            <person name="Meneses R."/>
            <person name="Goncalves M.F.M."/>
            <person name="Tilleman L."/>
            <person name="Duarte A.S."/>
            <person name="Jorrin-Novo J.V."/>
            <person name="Van de Peer Y."/>
            <person name="Deforce D."/>
            <person name="Van Nieuwerburgh F."/>
            <person name="Esteves A.C."/>
            <person name="Alves A."/>
        </authorList>
    </citation>
    <scope>NUCLEOTIDE SEQUENCE [LARGE SCALE GENOMIC DNA]</scope>
    <source>
        <strain evidence="1 2">LA-SOL3</strain>
    </source>
</reference>
<sequence>MTVGGSTRVAAQLSLDGSYLTKSGLTCQARLAPDNNPLPPSLNASTSGAPYTGRVALSCVEPADTELASEAIDYHQPRDAGALLDPTLVTDGLIC</sequence>
<gene>
    <name evidence="1" type="ORF">DBV05_g9388</name>
</gene>
<organism evidence="1 2">
    <name type="scientific">Lasiodiplodia theobromae</name>
    <dbReference type="NCBI Taxonomy" id="45133"/>
    <lineage>
        <taxon>Eukaryota</taxon>
        <taxon>Fungi</taxon>
        <taxon>Dikarya</taxon>
        <taxon>Ascomycota</taxon>
        <taxon>Pezizomycotina</taxon>
        <taxon>Dothideomycetes</taxon>
        <taxon>Dothideomycetes incertae sedis</taxon>
        <taxon>Botryosphaeriales</taxon>
        <taxon>Botryosphaeriaceae</taxon>
        <taxon>Lasiodiplodia</taxon>
    </lineage>
</organism>
<name>A0A5N5D2P3_9PEZI</name>
<keyword evidence="2" id="KW-1185">Reference proteome</keyword>
<evidence type="ECO:0000313" key="2">
    <source>
        <dbReference type="Proteomes" id="UP000325902"/>
    </source>
</evidence>
<dbReference type="AlphaFoldDB" id="A0A5N5D2P3"/>
<accession>A0A5N5D2P3</accession>
<proteinExistence type="predicted"/>
<evidence type="ECO:0000313" key="1">
    <source>
        <dbReference type="EMBL" id="KAB2571963.1"/>
    </source>
</evidence>
<comment type="caution">
    <text evidence="1">The sequence shown here is derived from an EMBL/GenBank/DDBJ whole genome shotgun (WGS) entry which is preliminary data.</text>
</comment>
<dbReference type="EMBL" id="VCHE01000088">
    <property type="protein sequence ID" value="KAB2571963.1"/>
    <property type="molecule type" value="Genomic_DNA"/>
</dbReference>